<dbReference type="GO" id="GO:0003676">
    <property type="term" value="F:nucleic acid binding"/>
    <property type="evidence" value="ECO:0007669"/>
    <property type="project" value="InterPro"/>
</dbReference>
<dbReference type="PROSITE" id="PS00092">
    <property type="entry name" value="N6_MTASE"/>
    <property type="match status" value="1"/>
</dbReference>
<dbReference type="EMBL" id="FWFL01000005">
    <property type="protein sequence ID" value="SLN44156.1"/>
    <property type="molecule type" value="Genomic_DNA"/>
</dbReference>
<evidence type="ECO:0000313" key="2">
    <source>
        <dbReference type="Proteomes" id="UP000193827"/>
    </source>
</evidence>
<dbReference type="AlphaFoldDB" id="A0A1Y5SQ77"/>
<organism evidence="1 2">
    <name type="scientific">Roseovarius litorisediminis</name>
    <dbReference type="NCBI Taxonomy" id="1312363"/>
    <lineage>
        <taxon>Bacteria</taxon>
        <taxon>Pseudomonadati</taxon>
        <taxon>Pseudomonadota</taxon>
        <taxon>Alphaproteobacteria</taxon>
        <taxon>Rhodobacterales</taxon>
        <taxon>Roseobacteraceae</taxon>
        <taxon>Roseovarius</taxon>
    </lineage>
</organism>
<gene>
    <name evidence="1" type="ORF">PEL8287_02233</name>
</gene>
<proteinExistence type="predicted"/>
<keyword evidence="2" id="KW-1185">Reference proteome</keyword>
<dbReference type="GO" id="GO:0008168">
    <property type="term" value="F:methyltransferase activity"/>
    <property type="evidence" value="ECO:0007669"/>
    <property type="project" value="InterPro"/>
</dbReference>
<dbReference type="GO" id="GO:0032259">
    <property type="term" value="P:methylation"/>
    <property type="evidence" value="ECO:0007669"/>
    <property type="project" value="InterPro"/>
</dbReference>
<dbReference type="Proteomes" id="UP000193827">
    <property type="component" value="Unassembled WGS sequence"/>
</dbReference>
<dbReference type="InterPro" id="IPR002052">
    <property type="entry name" value="DNA_methylase_N6_adenine_CS"/>
</dbReference>
<dbReference type="RefSeq" id="WP_217807676.1">
    <property type="nucleotide sequence ID" value="NZ_FWFL01000005.1"/>
</dbReference>
<reference evidence="1 2" key="1">
    <citation type="submission" date="2017-03" db="EMBL/GenBank/DDBJ databases">
        <authorList>
            <person name="Afonso C.L."/>
            <person name="Miller P.J."/>
            <person name="Scott M.A."/>
            <person name="Spackman E."/>
            <person name="Goraichik I."/>
            <person name="Dimitrov K.M."/>
            <person name="Suarez D.L."/>
            <person name="Swayne D.E."/>
        </authorList>
    </citation>
    <scope>NUCLEOTIDE SEQUENCE [LARGE SCALE GENOMIC DNA]</scope>
    <source>
        <strain evidence="1 2">CECT 8287</strain>
    </source>
</reference>
<sequence>MQNTSHAVMAQRVEEKNSLDDFPTPPWATRALIEHIIERETGTNNLTVLEPACGRGYMAQALAEYFGSVTALDVHDYGYGDVGDFLGSIYETDAFDWVITNPPFRLAEEFIQRAMPIARRGVAMLVRTVFIESVGRYQRLFEINPPTKLAQYSERVPMVKGRVDKKASTATGYAWVIWEKTLDVSPALIWVPPCRKSLERLEDYEASFVNRQGSEFFIPTQSELFG</sequence>
<dbReference type="InterPro" id="IPR029063">
    <property type="entry name" value="SAM-dependent_MTases_sf"/>
</dbReference>
<dbReference type="PRINTS" id="PR00507">
    <property type="entry name" value="N12N6MTFRASE"/>
</dbReference>
<evidence type="ECO:0008006" key="3">
    <source>
        <dbReference type="Google" id="ProtNLM"/>
    </source>
</evidence>
<dbReference type="Gene3D" id="3.40.50.150">
    <property type="entry name" value="Vaccinia Virus protein VP39"/>
    <property type="match status" value="1"/>
</dbReference>
<name>A0A1Y5SQ77_9RHOB</name>
<dbReference type="SUPFAM" id="SSF53335">
    <property type="entry name" value="S-adenosyl-L-methionine-dependent methyltransferases"/>
    <property type="match status" value="1"/>
</dbReference>
<dbReference type="CDD" id="cd02440">
    <property type="entry name" value="AdoMet_MTases"/>
    <property type="match status" value="1"/>
</dbReference>
<evidence type="ECO:0000313" key="1">
    <source>
        <dbReference type="EMBL" id="SLN44156.1"/>
    </source>
</evidence>
<accession>A0A1Y5SQ77</accession>
<protein>
    <recommendedName>
        <fullName evidence="3">Methyltransferase</fullName>
    </recommendedName>
</protein>